<protein>
    <submittedName>
        <fullName evidence="2">Uncharacterized protein</fullName>
    </submittedName>
</protein>
<evidence type="ECO:0000256" key="1">
    <source>
        <dbReference type="SAM" id="SignalP"/>
    </source>
</evidence>
<dbReference type="Proteomes" id="UP000319502">
    <property type="component" value="Unassembled WGS sequence"/>
</dbReference>
<reference evidence="2 3" key="1">
    <citation type="submission" date="2019-07" db="EMBL/GenBank/DDBJ databases">
        <title>The pathways for chlorine oxyanion respiration interact through the shared metabolite chlorate.</title>
        <authorList>
            <person name="Barnum T.P."/>
            <person name="Cheng Y."/>
            <person name="Hill K.A."/>
            <person name="Lucas L.N."/>
            <person name="Carlson H.K."/>
            <person name="Coates J.D."/>
        </authorList>
    </citation>
    <scope>NUCLEOTIDE SEQUENCE [LARGE SCALE GENOMIC DNA]</scope>
    <source>
        <strain evidence="2 3">SFB-3</strain>
    </source>
</reference>
<evidence type="ECO:0000313" key="2">
    <source>
        <dbReference type="EMBL" id="TVO59099.1"/>
    </source>
</evidence>
<keyword evidence="3" id="KW-1185">Reference proteome</keyword>
<sequence>MKPLITLLSVLWLAVMSVPASAQDLTFRGCTDASGRAVPSQLDVESPSLVTTQMGKSGARIIYNPRALPDVTDAVRAFVYAHECARHSLGITRDVPTVEAAQRADCEGLATLQRSGMLVGDGDVTALQSMLAFSPEQWARLPGPPRGFDLNSCPTRRAVPKSNPAWNQCVHRCGDRLFHCGQSASCLSTYNNCQAACPR</sequence>
<organism evidence="2 3">
    <name type="scientific">Denitromonas halophila</name>
    <dbReference type="NCBI Taxonomy" id="1629404"/>
    <lineage>
        <taxon>Bacteria</taxon>
        <taxon>Pseudomonadati</taxon>
        <taxon>Pseudomonadota</taxon>
        <taxon>Betaproteobacteria</taxon>
        <taxon>Rhodocyclales</taxon>
        <taxon>Zoogloeaceae</taxon>
        <taxon>Denitromonas</taxon>
    </lineage>
</organism>
<name>A0A557R1Q9_9RHOO</name>
<evidence type="ECO:0000313" key="3">
    <source>
        <dbReference type="Proteomes" id="UP000319502"/>
    </source>
</evidence>
<accession>A0A557R1Q9</accession>
<gene>
    <name evidence="2" type="ORF">FHP91_05480</name>
</gene>
<feature type="chain" id="PRO_5022112100" evidence="1">
    <location>
        <begin position="23"/>
        <end position="199"/>
    </location>
</feature>
<keyword evidence="1" id="KW-0732">Signal</keyword>
<comment type="caution">
    <text evidence="2">The sequence shown here is derived from an EMBL/GenBank/DDBJ whole genome shotgun (WGS) entry which is preliminary data.</text>
</comment>
<proteinExistence type="predicted"/>
<dbReference type="AlphaFoldDB" id="A0A557R1Q9"/>
<dbReference type="OrthoDB" id="5297096at2"/>
<dbReference type="EMBL" id="VMNK01000003">
    <property type="protein sequence ID" value="TVO59099.1"/>
    <property type="molecule type" value="Genomic_DNA"/>
</dbReference>
<dbReference type="RefSeq" id="WP_144308601.1">
    <property type="nucleotide sequence ID" value="NZ_VMNK01000003.1"/>
</dbReference>
<feature type="signal peptide" evidence="1">
    <location>
        <begin position="1"/>
        <end position="22"/>
    </location>
</feature>